<reference evidence="3 4" key="1">
    <citation type="submission" date="2023-06" db="EMBL/GenBank/DDBJ databases">
        <title>Draft genome sequence of Gleimia hominis type strain CCUG 57540T.</title>
        <authorList>
            <person name="Salva-Serra F."/>
            <person name="Cardew S."/>
            <person name="Jensie Markopoulos S."/>
            <person name="Ohlen M."/>
            <person name="Inganas E."/>
            <person name="Svensson-Stadler L."/>
            <person name="Moore E.R.B."/>
        </authorList>
    </citation>
    <scope>NUCLEOTIDE SEQUENCE [LARGE SCALE GENOMIC DNA]</scope>
    <source>
        <strain evidence="3 4">CCUG 57540</strain>
    </source>
</reference>
<organism evidence="3 4">
    <name type="scientific">Gleimia hominis</name>
    <dbReference type="NCBI Taxonomy" id="595468"/>
    <lineage>
        <taxon>Bacteria</taxon>
        <taxon>Bacillati</taxon>
        <taxon>Actinomycetota</taxon>
        <taxon>Actinomycetes</taxon>
        <taxon>Actinomycetales</taxon>
        <taxon>Actinomycetaceae</taxon>
        <taxon>Gleimia</taxon>
    </lineage>
</organism>
<evidence type="ECO:0000313" key="4">
    <source>
        <dbReference type="Proteomes" id="UP001247542"/>
    </source>
</evidence>
<feature type="region of interest" description="Disordered" evidence="2">
    <location>
        <begin position="210"/>
        <end position="301"/>
    </location>
</feature>
<name>A0ABU3I8D6_9ACTO</name>
<gene>
    <name evidence="3" type="ORF">QS713_00980</name>
</gene>
<dbReference type="SUPFAM" id="SSF89155">
    <property type="entry name" value="TorD-like"/>
    <property type="match status" value="1"/>
</dbReference>
<dbReference type="PANTHER" id="PTHR34227">
    <property type="entry name" value="CHAPERONE PROTEIN YCDY"/>
    <property type="match status" value="1"/>
</dbReference>
<keyword evidence="1" id="KW-0143">Chaperone</keyword>
<accession>A0ABU3I8D6</accession>
<dbReference type="Gene3D" id="1.10.3480.10">
    <property type="entry name" value="TorD-like"/>
    <property type="match status" value="1"/>
</dbReference>
<feature type="compositionally biased region" description="Basic and acidic residues" evidence="2">
    <location>
        <begin position="271"/>
        <end position="301"/>
    </location>
</feature>
<dbReference type="EMBL" id="JASXSX010000001">
    <property type="protein sequence ID" value="MDT3766644.1"/>
    <property type="molecule type" value="Genomic_DNA"/>
</dbReference>
<dbReference type="PANTHER" id="PTHR34227:SF1">
    <property type="entry name" value="DIMETHYL SULFOXIDE REDUCTASE CHAPERONE-RELATED"/>
    <property type="match status" value="1"/>
</dbReference>
<feature type="compositionally biased region" description="Polar residues" evidence="2">
    <location>
        <begin position="210"/>
        <end position="230"/>
    </location>
</feature>
<evidence type="ECO:0000313" key="3">
    <source>
        <dbReference type="EMBL" id="MDT3766644.1"/>
    </source>
</evidence>
<protein>
    <submittedName>
        <fullName evidence="3">Molecular chaperone TorD family protein</fullName>
    </submittedName>
</protein>
<keyword evidence="4" id="KW-1185">Reference proteome</keyword>
<dbReference type="InterPro" id="IPR020945">
    <property type="entry name" value="DMSO/NO3_reduct_chaperone"/>
</dbReference>
<comment type="caution">
    <text evidence="3">The sequence shown here is derived from an EMBL/GenBank/DDBJ whole genome shotgun (WGS) entry which is preliminary data.</text>
</comment>
<dbReference type="InterPro" id="IPR036411">
    <property type="entry name" value="TorD-like_sf"/>
</dbReference>
<dbReference type="RefSeq" id="WP_313271714.1">
    <property type="nucleotide sequence ID" value="NZ_JASXSX010000001.1"/>
</dbReference>
<evidence type="ECO:0000256" key="2">
    <source>
        <dbReference type="SAM" id="MobiDB-lite"/>
    </source>
</evidence>
<feature type="compositionally biased region" description="Basic and acidic residues" evidence="2">
    <location>
        <begin position="245"/>
        <end position="261"/>
    </location>
</feature>
<dbReference type="InterPro" id="IPR050289">
    <property type="entry name" value="TorD/DmsD_chaperones"/>
</dbReference>
<dbReference type="Proteomes" id="UP001247542">
    <property type="component" value="Unassembled WGS sequence"/>
</dbReference>
<proteinExistence type="predicted"/>
<evidence type="ECO:0000256" key="1">
    <source>
        <dbReference type="ARBA" id="ARBA00023186"/>
    </source>
</evidence>
<sequence length="301" mass="32036">MSIDSQVLEDFAQAFTVASTLQLSPLSNAAAAELVQMGPHWPLNGFEAAWQLLADGVDEGEYARWQDMNRVYGLTGPAVVPPYESVHTGDDGLIFDRDTLQVRLEYLQLGLEAPRLNNEPDDHIGLELSFLAHACMTAAQAQTELFAQRAVGVAVDFSARHLLVWGPPMLRAALREASTQWFKGVQTLTLQLLEQWQELLVNAGLATVGKQTGSDGDSADSAPTSGNKTEIPSGGDTDGSGGKSADADRSEGKSADADRSGGKTAGAGERAGVKRDGGKQADSERKAGERAGSKRDWLEAL</sequence>
<dbReference type="Pfam" id="PF02613">
    <property type="entry name" value="Nitrate_red_del"/>
    <property type="match status" value="1"/>
</dbReference>